<organism evidence="1 2">
    <name type="scientific">Anaerocolumna aminovalerica</name>
    <dbReference type="NCBI Taxonomy" id="1527"/>
    <lineage>
        <taxon>Bacteria</taxon>
        <taxon>Bacillati</taxon>
        <taxon>Bacillota</taxon>
        <taxon>Clostridia</taxon>
        <taxon>Lachnospirales</taxon>
        <taxon>Lachnospiraceae</taxon>
        <taxon>Anaerocolumna</taxon>
    </lineage>
</organism>
<dbReference type="EMBL" id="FOWD01000057">
    <property type="protein sequence ID" value="SFO65470.1"/>
    <property type="molecule type" value="Genomic_DNA"/>
</dbReference>
<dbReference type="OrthoDB" id="2048855at2"/>
<accession>A0A1I5IYN8</accession>
<dbReference type="AlphaFoldDB" id="A0A1I5IYN8"/>
<sequence length="181" mass="21236">MSYKIVNEELRIQSCNIEDLSEETKKLFVEQFEDAPIEILTLFYNPVTDIVILNRDNKGYELYKLTAITYLEGDSELRAAMKEQAKGILDSTIELLEKVVSRREQLKIDKEAEKLIRLLGKQSMNIYIKNIEMLEAFRRINKKANNSFLAYYNTFMYGYIQGIRSERARKKRVGKTNKNIC</sequence>
<keyword evidence="2" id="KW-1185">Reference proteome</keyword>
<proteinExistence type="predicted"/>
<gene>
    <name evidence="1" type="ORF">SAMN04489757_15714</name>
</gene>
<dbReference type="Proteomes" id="UP000198806">
    <property type="component" value="Unassembled WGS sequence"/>
</dbReference>
<reference evidence="1 2" key="1">
    <citation type="submission" date="2016-10" db="EMBL/GenBank/DDBJ databases">
        <authorList>
            <person name="de Groot N.N."/>
        </authorList>
    </citation>
    <scope>NUCLEOTIDE SEQUENCE [LARGE SCALE GENOMIC DNA]</scope>
    <source>
        <strain evidence="1 2">DSM 1283</strain>
    </source>
</reference>
<dbReference type="RefSeq" id="WP_091689061.1">
    <property type="nucleotide sequence ID" value="NZ_BAABFM010000011.1"/>
</dbReference>
<protein>
    <submittedName>
        <fullName evidence="1">Uncharacterized protein</fullName>
    </submittedName>
</protein>
<name>A0A1I5IYN8_9FIRM</name>
<dbReference type="STRING" id="1527.SAMN04489757_15714"/>
<evidence type="ECO:0000313" key="2">
    <source>
        <dbReference type="Proteomes" id="UP000198806"/>
    </source>
</evidence>
<evidence type="ECO:0000313" key="1">
    <source>
        <dbReference type="EMBL" id="SFO65470.1"/>
    </source>
</evidence>